<name>A0A382QI97_9ZZZZ</name>
<feature type="domain" description="NAD-dependent epimerase/dehydratase" evidence="1">
    <location>
        <begin position="7"/>
        <end position="235"/>
    </location>
</feature>
<dbReference type="InterPro" id="IPR001509">
    <property type="entry name" value="Epimerase_deHydtase"/>
</dbReference>
<dbReference type="PANTHER" id="PTHR43238:SF1">
    <property type="entry name" value="GDP-L-FUCOSE SYNTHASE"/>
    <property type="match status" value="1"/>
</dbReference>
<feature type="non-terminal residue" evidence="2">
    <location>
        <position position="308"/>
    </location>
</feature>
<evidence type="ECO:0000259" key="1">
    <source>
        <dbReference type="Pfam" id="PF01370"/>
    </source>
</evidence>
<dbReference type="PANTHER" id="PTHR43238">
    <property type="entry name" value="GDP-L-FUCOSE SYNTHASE"/>
    <property type="match status" value="1"/>
</dbReference>
<gene>
    <name evidence="2" type="ORF">METZ01_LOCUS338107</name>
</gene>
<dbReference type="InterPro" id="IPR036291">
    <property type="entry name" value="NAD(P)-bd_dom_sf"/>
</dbReference>
<dbReference type="Pfam" id="PF01370">
    <property type="entry name" value="Epimerase"/>
    <property type="match status" value="1"/>
</dbReference>
<dbReference type="SUPFAM" id="SSF51735">
    <property type="entry name" value="NAD(P)-binding Rossmann-fold domains"/>
    <property type="match status" value="1"/>
</dbReference>
<proteinExistence type="predicted"/>
<dbReference type="EMBL" id="UINC01114736">
    <property type="protein sequence ID" value="SVC85253.1"/>
    <property type="molecule type" value="Genomic_DNA"/>
</dbReference>
<sequence>MFENKNVLVTGGTGMIGRELVQILLDKGAKIRVASLDEPVDFFENVEFHKVDLTIYKNCEMVCEGMDFIFHVAGIKCSAEMPRIKPLNYFIPMIRFNTNMMEAAYQSGTNWFLYTSSVGVYSPAEIMKEDDVWKTFPSDNDKLPGWSKRMGELQAEGYKIQYDWDNISIVRPANTYGRWDEFDAETAMVIPSLIRKAEEAGEGGTLSVWGDGTPIRDFVHARDVARGMIFAVENKITEPLNLASGEGVSIAKLASSIAAYFKCGIEFDKSKPNGDHKRILDMSRAYSYGFKNTVDIDDGIDDTISWYL</sequence>
<dbReference type="Gene3D" id="3.90.25.10">
    <property type="entry name" value="UDP-galactose 4-epimerase, domain 1"/>
    <property type="match status" value="1"/>
</dbReference>
<dbReference type="AlphaFoldDB" id="A0A382QI97"/>
<accession>A0A382QI97</accession>
<evidence type="ECO:0000313" key="2">
    <source>
        <dbReference type="EMBL" id="SVC85253.1"/>
    </source>
</evidence>
<dbReference type="GO" id="GO:0050577">
    <property type="term" value="F:GDP-L-fucose synthase activity"/>
    <property type="evidence" value="ECO:0007669"/>
    <property type="project" value="TreeGrafter"/>
</dbReference>
<protein>
    <recommendedName>
        <fullName evidence="1">NAD-dependent epimerase/dehydratase domain-containing protein</fullName>
    </recommendedName>
</protein>
<dbReference type="Gene3D" id="3.40.50.720">
    <property type="entry name" value="NAD(P)-binding Rossmann-like Domain"/>
    <property type="match status" value="1"/>
</dbReference>
<organism evidence="2">
    <name type="scientific">marine metagenome</name>
    <dbReference type="NCBI Taxonomy" id="408172"/>
    <lineage>
        <taxon>unclassified sequences</taxon>
        <taxon>metagenomes</taxon>
        <taxon>ecological metagenomes</taxon>
    </lineage>
</organism>
<reference evidence="2" key="1">
    <citation type="submission" date="2018-05" db="EMBL/GenBank/DDBJ databases">
        <authorList>
            <person name="Lanie J.A."/>
            <person name="Ng W.-L."/>
            <person name="Kazmierczak K.M."/>
            <person name="Andrzejewski T.M."/>
            <person name="Davidsen T.M."/>
            <person name="Wayne K.J."/>
            <person name="Tettelin H."/>
            <person name="Glass J.I."/>
            <person name="Rusch D."/>
            <person name="Podicherti R."/>
            <person name="Tsui H.-C.T."/>
            <person name="Winkler M.E."/>
        </authorList>
    </citation>
    <scope>NUCLEOTIDE SEQUENCE</scope>
</reference>